<feature type="transmembrane region" description="Helical" evidence="1">
    <location>
        <begin position="60"/>
        <end position="88"/>
    </location>
</feature>
<feature type="transmembrane region" description="Helical" evidence="1">
    <location>
        <begin position="137"/>
        <end position="159"/>
    </location>
</feature>
<sequence length="332" mass="37202">METEKTVPRKVRVTCFLFLLLALACNITVLFIPFITFRKFVKPEVYTLFHTVEMLWNERIYALAVLVVGFSVLFPFFKLFVLFLVVLLKKPGPRVLALLNRVEMLAKWSMLDVFLVSLVLTLTSGQVLVSASPKGGVTLFMAAIVISMAVGQVLAGHLLDHTGRAKHFRLLKFDFKSGIRKLLVVVAGLMLFGALSFPFLKIEAWFLVDSDFSVVTVIPALWKQDSYSAALGVGLFLVLFPVARWIGLVRRTWSGANGGDPREHQRVFELARYWSMLDVFALALGIFLVEGSRFVPADAQLGLYLLVIVVFGNVLIERILEANPHESTKAHE</sequence>
<gene>
    <name evidence="2" type="ORF">H5P30_02020</name>
</gene>
<accession>A0A7X1AV84</accession>
<feature type="transmembrane region" description="Helical" evidence="1">
    <location>
        <begin position="270"/>
        <end position="289"/>
    </location>
</feature>
<evidence type="ECO:0000313" key="2">
    <source>
        <dbReference type="EMBL" id="MBC2600552.1"/>
    </source>
</evidence>
<name>A0A7X1AV84_9BACT</name>
<proteinExistence type="predicted"/>
<evidence type="ECO:0000313" key="3">
    <source>
        <dbReference type="Proteomes" id="UP000525652"/>
    </source>
</evidence>
<reference evidence="2 3" key="1">
    <citation type="submission" date="2020-07" db="EMBL/GenBank/DDBJ databases">
        <authorList>
            <person name="Feng X."/>
        </authorList>
    </citation>
    <scope>NUCLEOTIDE SEQUENCE [LARGE SCALE GENOMIC DNA]</scope>
    <source>
        <strain evidence="2 3">JCM14086</strain>
    </source>
</reference>
<dbReference type="EMBL" id="JACHVA010000023">
    <property type="protein sequence ID" value="MBC2600552.1"/>
    <property type="molecule type" value="Genomic_DNA"/>
</dbReference>
<dbReference type="RefSeq" id="WP_185691300.1">
    <property type="nucleotide sequence ID" value="NZ_JACHVA010000023.1"/>
</dbReference>
<feature type="transmembrane region" description="Helical" evidence="1">
    <location>
        <begin position="15"/>
        <end position="40"/>
    </location>
</feature>
<dbReference type="PROSITE" id="PS51257">
    <property type="entry name" value="PROKAR_LIPOPROTEIN"/>
    <property type="match status" value="1"/>
</dbReference>
<dbReference type="InterPro" id="IPR007498">
    <property type="entry name" value="PqiA-like"/>
</dbReference>
<keyword evidence="3" id="KW-1185">Reference proteome</keyword>
<dbReference type="AlphaFoldDB" id="A0A7X1AV84"/>
<feature type="transmembrane region" description="Helical" evidence="1">
    <location>
        <begin position="109"/>
        <end position="131"/>
    </location>
</feature>
<protein>
    <submittedName>
        <fullName evidence="2">Paraquat-inducible protein A</fullName>
    </submittedName>
</protein>
<comment type="caution">
    <text evidence="2">The sequence shown here is derived from an EMBL/GenBank/DDBJ whole genome shotgun (WGS) entry which is preliminary data.</text>
</comment>
<feature type="transmembrane region" description="Helical" evidence="1">
    <location>
        <begin position="301"/>
        <end position="320"/>
    </location>
</feature>
<keyword evidence="1" id="KW-1133">Transmembrane helix</keyword>
<keyword evidence="1" id="KW-0812">Transmembrane</keyword>
<organism evidence="2 3">
    <name type="scientific">Puniceicoccus vermicola</name>
    <dbReference type="NCBI Taxonomy" id="388746"/>
    <lineage>
        <taxon>Bacteria</taxon>
        <taxon>Pseudomonadati</taxon>
        <taxon>Verrucomicrobiota</taxon>
        <taxon>Opitutia</taxon>
        <taxon>Puniceicoccales</taxon>
        <taxon>Puniceicoccaceae</taxon>
        <taxon>Puniceicoccus</taxon>
    </lineage>
</organism>
<dbReference type="Pfam" id="PF04403">
    <property type="entry name" value="PqiA"/>
    <property type="match status" value="2"/>
</dbReference>
<feature type="transmembrane region" description="Helical" evidence="1">
    <location>
        <begin position="182"/>
        <end position="207"/>
    </location>
</feature>
<keyword evidence="1" id="KW-0472">Membrane</keyword>
<feature type="transmembrane region" description="Helical" evidence="1">
    <location>
        <begin position="227"/>
        <end position="249"/>
    </location>
</feature>
<dbReference type="Proteomes" id="UP000525652">
    <property type="component" value="Unassembled WGS sequence"/>
</dbReference>
<evidence type="ECO:0000256" key="1">
    <source>
        <dbReference type="SAM" id="Phobius"/>
    </source>
</evidence>